<dbReference type="RefSeq" id="XP_024670163.1">
    <property type="nucleotide sequence ID" value="XM_024813410.1"/>
</dbReference>
<feature type="compositionally biased region" description="Acidic residues" evidence="1">
    <location>
        <begin position="251"/>
        <end position="263"/>
    </location>
</feature>
<sequence>MAPPKEDIFVAVTQSAETGKEAAQTEVRKLVRKTHLERVPPPVRYALVVLSSLYLSSALFTLSSHITGELGRVSKHFEGWWQVGGLVAWRAVEVGLMWILGFEGRDVWSLAFLAHLPTYALLASFYNIRPTTMLLAYAITVISTAAPFTLLRKSSTEKESPGGTSSNRAIVQDCATTIYTTLAATSIFTVALSLSYATWLPAHLVVHFDYLPDISVVHAGPARLPVLFVALLPAGWAARDFLFVSSTGSTTDDDDSDNDEDDTNDKAGKDKKEGEYLACTVCHKLCGQLSPKTRVLVTRTATLAGMLVLNTVVQVAGTVRGADVEGAAAWGAIWATAAGAVGATYAWIEAVDGV</sequence>
<evidence type="ECO:0000313" key="4">
    <source>
        <dbReference type="Proteomes" id="UP000234585"/>
    </source>
</evidence>
<reference evidence="3 4" key="1">
    <citation type="submission" date="2017-12" db="EMBL/GenBank/DDBJ databases">
        <authorList>
            <consortium name="DOE Joint Genome Institute"/>
            <person name="Haridas S."/>
            <person name="Kjaerbolling I."/>
            <person name="Vesth T.C."/>
            <person name="Frisvad J.C."/>
            <person name="Nybo J.L."/>
            <person name="Theobald S."/>
            <person name="Kuo A."/>
            <person name="Bowyer P."/>
            <person name="Matsuda Y."/>
            <person name="Mondo S."/>
            <person name="Lyhne E.K."/>
            <person name="Kogle M.E."/>
            <person name="Clum A."/>
            <person name="Lipzen A."/>
            <person name="Salamov A."/>
            <person name="Ngan C.Y."/>
            <person name="Daum C."/>
            <person name="Chiniquy J."/>
            <person name="Barry K."/>
            <person name="LaButti K."/>
            <person name="Simmons B.A."/>
            <person name="Magnuson J.K."/>
            <person name="Mortensen U.H."/>
            <person name="Larsen T.O."/>
            <person name="Grigoriev I.V."/>
            <person name="Baker S.E."/>
            <person name="Andersen M.R."/>
            <person name="Nordberg H.P."/>
            <person name="Cantor M.N."/>
            <person name="Hua S.X."/>
        </authorList>
    </citation>
    <scope>NUCLEOTIDE SEQUENCE [LARGE SCALE GENOMIC DNA]</scope>
    <source>
        <strain evidence="3 4">CBS 102.13</strain>
    </source>
</reference>
<proteinExistence type="predicted"/>
<feature type="transmembrane region" description="Helical" evidence="2">
    <location>
        <begin position="107"/>
        <end position="128"/>
    </location>
</feature>
<evidence type="ECO:0000256" key="1">
    <source>
        <dbReference type="SAM" id="MobiDB-lite"/>
    </source>
</evidence>
<dbReference type="OrthoDB" id="5394254at2759"/>
<keyword evidence="2" id="KW-0812">Transmembrane</keyword>
<dbReference type="AlphaFoldDB" id="A0A2I2F6B6"/>
<accession>A0A2I2F6B6</accession>
<evidence type="ECO:0000256" key="2">
    <source>
        <dbReference type="SAM" id="Phobius"/>
    </source>
</evidence>
<keyword evidence="2" id="KW-0472">Membrane</keyword>
<keyword evidence="2" id="KW-1133">Transmembrane helix</keyword>
<dbReference type="GeneID" id="36520570"/>
<dbReference type="Proteomes" id="UP000234585">
    <property type="component" value="Unassembled WGS sequence"/>
</dbReference>
<evidence type="ECO:0000313" key="3">
    <source>
        <dbReference type="EMBL" id="PLB36151.1"/>
    </source>
</evidence>
<keyword evidence="4" id="KW-1185">Reference proteome</keyword>
<feature type="transmembrane region" description="Helical" evidence="2">
    <location>
        <begin position="42"/>
        <end position="60"/>
    </location>
</feature>
<name>A0A2I2F6B6_ASPCN</name>
<feature type="transmembrane region" description="Helical" evidence="2">
    <location>
        <begin position="80"/>
        <end position="100"/>
    </location>
</feature>
<protein>
    <submittedName>
        <fullName evidence="3">Uncharacterized protein</fullName>
    </submittedName>
</protein>
<feature type="region of interest" description="Disordered" evidence="1">
    <location>
        <begin position="248"/>
        <end position="269"/>
    </location>
</feature>
<feature type="transmembrane region" description="Helical" evidence="2">
    <location>
        <begin position="134"/>
        <end position="151"/>
    </location>
</feature>
<organism evidence="3 4">
    <name type="scientific">Aspergillus candidus</name>
    <dbReference type="NCBI Taxonomy" id="41067"/>
    <lineage>
        <taxon>Eukaryota</taxon>
        <taxon>Fungi</taxon>
        <taxon>Dikarya</taxon>
        <taxon>Ascomycota</taxon>
        <taxon>Pezizomycotina</taxon>
        <taxon>Eurotiomycetes</taxon>
        <taxon>Eurotiomycetidae</taxon>
        <taxon>Eurotiales</taxon>
        <taxon>Aspergillaceae</taxon>
        <taxon>Aspergillus</taxon>
        <taxon>Aspergillus subgen. Circumdati</taxon>
    </lineage>
</organism>
<gene>
    <name evidence="3" type="ORF">BDW47DRAFT_109197</name>
</gene>
<dbReference type="EMBL" id="KZ559154">
    <property type="protein sequence ID" value="PLB36151.1"/>
    <property type="molecule type" value="Genomic_DNA"/>
</dbReference>